<dbReference type="PRINTS" id="PR00996">
    <property type="entry name" value="CHERMTFRASE"/>
</dbReference>
<comment type="caution">
    <text evidence="8">The sequence shown here is derived from an EMBL/GenBank/DDBJ whole genome shotgun (WGS) entry which is preliminary data.</text>
</comment>
<dbReference type="Pfam" id="PF03705">
    <property type="entry name" value="CheR_N"/>
    <property type="match status" value="1"/>
</dbReference>
<feature type="domain" description="CheR-type methyltransferase" evidence="7">
    <location>
        <begin position="1"/>
        <end position="278"/>
    </location>
</feature>
<evidence type="ECO:0000256" key="6">
    <source>
        <dbReference type="PIRSR" id="PIRSR000410-1"/>
    </source>
</evidence>
<dbReference type="InterPro" id="IPR000780">
    <property type="entry name" value="CheR_MeTrfase"/>
</dbReference>
<dbReference type="Proteomes" id="UP000286680">
    <property type="component" value="Unassembled WGS sequence"/>
</dbReference>
<dbReference type="GO" id="GO:0032259">
    <property type="term" value="P:methylation"/>
    <property type="evidence" value="ECO:0007669"/>
    <property type="project" value="UniProtKB-KW"/>
</dbReference>
<evidence type="ECO:0000256" key="4">
    <source>
        <dbReference type="ARBA" id="ARBA00022691"/>
    </source>
</evidence>
<dbReference type="EC" id="2.1.1.80" evidence="5"/>
<dbReference type="GO" id="GO:0008983">
    <property type="term" value="F:protein-glutamate O-methyltransferase activity"/>
    <property type="evidence" value="ECO:0007669"/>
    <property type="project" value="UniProtKB-EC"/>
</dbReference>
<evidence type="ECO:0000259" key="7">
    <source>
        <dbReference type="PROSITE" id="PS50123"/>
    </source>
</evidence>
<feature type="binding site" evidence="6">
    <location>
        <position position="80"/>
    </location>
    <ligand>
        <name>S-adenosyl-L-methionine</name>
        <dbReference type="ChEBI" id="CHEBI:59789"/>
    </ligand>
</feature>
<dbReference type="SUPFAM" id="SSF47757">
    <property type="entry name" value="Chemotaxis receptor methyltransferase CheR, N-terminal domain"/>
    <property type="match status" value="1"/>
</dbReference>
<reference evidence="9" key="1">
    <citation type="journal article" date="2018" name="Front. Microbiol.">
        <title>Genome-Based Analysis Reveals the Taxonomy and Diversity of the Family Idiomarinaceae.</title>
        <authorList>
            <person name="Liu Y."/>
            <person name="Lai Q."/>
            <person name="Shao Z."/>
        </authorList>
    </citation>
    <scope>NUCLEOTIDE SEQUENCE [LARGE SCALE GENOMIC DNA]</scope>
    <source>
        <strain evidence="9">SN-14</strain>
    </source>
</reference>
<accession>A0AA94EDG6</accession>
<dbReference type="RefSeq" id="WP_126820171.1">
    <property type="nucleotide sequence ID" value="NZ_PIPS01000003.1"/>
</dbReference>
<dbReference type="SUPFAM" id="SSF53335">
    <property type="entry name" value="S-adenosyl-L-methionine-dependent methyltransferases"/>
    <property type="match status" value="1"/>
</dbReference>
<feature type="binding site" evidence="6">
    <location>
        <position position="122"/>
    </location>
    <ligand>
        <name>S-adenosyl-L-methionine</name>
        <dbReference type="ChEBI" id="CHEBI:59789"/>
    </ligand>
</feature>
<feature type="binding site" evidence="6">
    <location>
        <begin position="206"/>
        <end position="207"/>
    </location>
    <ligand>
        <name>S-adenosyl-L-methionine</name>
        <dbReference type="ChEBI" id="CHEBI:59789"/>
    </ligand>
</feature>
<dbReference type="InterPro" id="IPR036804">
    <property type="entry name" value="CheR_N_sf"/>
</dbReference>
<evidence type="ECO:0000256" key="5">
    <source>
        <dbReference type="PIRNR" id="PIRNR000410"/>
    </source>
</evidence>
<evidence type="ECO:0000256" key="1">
    <source>
        <dbReference type="ARBA" id="ARBA00001541"/>
    </source>
</evidence>
<feature type="binding site" evidence="6">
    <location>
        <begin position="224"/>
        <end position="225"/>
    </location>
    <ligand>
        <name>S-adenosyl-L-methionine</name>
        <dbReference type="ChEBI" id="CHEBI:59789"/>
    </ligand>
</feature>
<dbReference type="PANTHER" id="PTHR24422">
    <property type="entry name" value="CHEMOTAXIS PROTEIN METHYLTRANSFERASE"/>
    <property type="match status" value="1"/>
</dbReference>
<dbReference type="InterPro" id="IPR026024">
    <property type="entry name" value="Chemotaxis_MeTrfase_CheR"/>
</dbReference>
<comment type="catalytic activity">
    <reaction evidence="1 5">
        <text>L-glutamyl-[protein] + S-adenosyl-L-methionine = [protein]-L-glutamate 5-O-methyl ester + S-adenosyl-L-homocysteine</text>
        <dbReference type="Rhea" id="RHEA:24452"/>
        <dbReference type="Rhea" id="RHEA-COMP:10208"/>
        <dbReference type="Rhea" id="RHEA-COMP:10311"/>
        <dbReference type="ChEBI" id="CHEBI:29973"/>
        <dbReference type="ChEBI" id="CHEBI:57856"/>
        <dbReference type="ChEBI" id="CHEBI:59789"/>
        <dbReference type="ChEBI" id="CHEBI:82795"/>
        <dbReference type="EC" id="2.1.1.80"/>
    </reaction>
</comment>
<dbReference type="EMBL" id="PIPS01000003">
    <property type="protein sequence ID" value="RUO42443.1"/>
    <property type="molecule type" value="Genomic_DNA"/>
</dbReference>
<dbReference type="InterPro" id="IPR050903">
    <property type="entry name" value="Bact_Chemotaxis_MeTrfase"/>
</dbReference>
<dbReference type="Gene3D" id="3.40.50.150">
    <property type="entry name" value="Vaccinia Virus protein VP39"/>
    <property type="match status" value="1"/>
</dbReference>
<dbReference type="InterPro" id="IPR022642">
    <property type="entry name" value="CheR_C"/>
</dbReference>
<feature type="binding site" evidence="6">
    <location>
        <position position="148"/>
    </location>
    <ligand>
        <name>S-adenosyl-L-methionine</name>
        <dbReference type="ChEBI" id="CHEBI:59789"/>
    </ligand>
</feature>
<keyword evidence="2 5" id="KW-0489">Methyltransferase</keyword>
<feature type="binding site" evidence="6">
    <location>
        <position position="78"/>
    </location>
    <ligand>
        <name>S-adenosyl-L-methionine</name>
        <dbReference type="ChEBI" id="CHEBI:59789"/>
    </ligand>
</feature>
<dbReference type="InterPro" id="IPR022641">
    <property type="entry name" value="CheR_N"/>
</dbReference>
<evidence type="ECO:0000256" key="2">
    <source>
        <dbReference type="ARBA" id="ARBA00022603"/>
    </source>
</evidence>
<dbReference type="Pfam" id="PF01739">
    <property type="entry name" value="CheR"/>
    <property type="match status" value="1"/>
</dbReference>
<evidence type="ECO:0000313" key="8">
    <source>
        <dbReference type="EMBL" id="RUO42443.1"/>
    </source>
</evidence>
<keyword evidence="3 5" id="KW-0808">Transferase</keyword>
<dbReference type="PANTHER" id="PTHR24422:SF26">
    <property type="entry name" value="CHEMOTAXIS PROTEIN METHYLTRANSFERASE"/>
    <property type="match status" value="1"/>
</dbReference>
<gene>
    <name evidence="8" type="ORF">CWE23_10120</name>
</gene>
<organism evidence="8 9">
    <name type="scientific">Idiomarina aquatica</name>
    <dbReference type="NCBI Taxonomy" id="1327752"/>
    <lineage>
        <taxon>Bacteria</taxon>
        <taxon>Pseudomonadati</taxon>
        <taxon>Pseudomonadota</taxon>
        <taxon>Gammaproteobacteria</taxon>
        <taxon>Alteromonadales</taxon>
        <taxon>Idiomarinaceae</taxon>
        <taxon>Idiomarina</taxon>
    </lineage>
</organism>
<comment type="function">
    <text evidence="5">Methylation of the membrane-bound methyl-accepting chemotaxis proteins (MCP) to form gamma-glutamyl methyl ester residues in MCP.</text>
</comment>
<sequence length="278" mass="31979">MSSIQLTPKAHKRLSAFVGEMAGIQLPAHKKNLIESRLRKRVVSLDFNNFDDYVEFFLSDDKGAKTEQSIVIDLLTTNKTDFYREARQFEFLSEFYSNSANRLLLKRKPLNVWCAAASTGEEPYTLALELSELARVYSDFSFRILATDISPTVLATARRGVYPESRIATVPLELRKRYFLRSKDTSKALVKMSKPLRNSIQFDEFNLIQGDYSALSKFDVIFCRNVMIYFSPEDRQKVIANLRQRLNPNGLLFVGHAESIGHNRLDFQQLIPTVYQVK</sequence>
<dbReference type="PROSITE" id="PS50123">
    <property type="entry name" value="CHER"/>
    <property type="match status" value="1"/>
</dbReference>
<keyword evidence="9" id="KW-1185">Reference proteome</keyword>
<evidence type="ECO:0000256" key="3">
    <source>
        <dbReference type="ARBA" id="ARBA00022679"/>
    </source>
</evidence>
<keyword evidence="4 5" id="KW-0949">S-adenosyl-L-methionine</keyword>
<proteinExistence type="predicted"/>
<dbReference type="CDD" id="cd02440">
    <property type="entry name" value="AdoMet_MTases"/>
    <property type="match status" value="1"/>
</dbReference>
<evidence type="ECO:0000313" key="9">
    <source>
        <dbReference type="Proteomes" id="UP000286680"/>
    </source>
</evidence>
<dbReference type="SMART" id="SM00138">
    <property type="entry name" value="MeTrc"/>
    <property type="match status" value="1"/>
</dbReference>
<dbReference type="Gene3D" id="1.10.155.10">
    <property type="entry name" value="Chemotaxis receptor methyltransferase CheR, N-terminal domain"/>
    <property type="match status" value="1"/>
</dbReference>
<dbReference type="AlphaFoldDB" id="A0AA94EDG6"/>
<dbReference type="PIRSF" id="PIRSF000410">
    <property type="entry name" value="CheR"/>
    <property type="match status" value="1"/>
</dbReference>
<feature type="binding site" evidence="6">
    <location>
        <position position="84"/>
    </location>
    <ligand>
        <name>S-adenosyl-L-methionine</name>
        <dbReference type="ChEBI" id="CHEBI:59789"/>
    </ligand>
</feature>
<name>A0AA94EDG6_9GAMM</name>
<dbReference type="InterPro" id="IPR029063">
    <property type="entry name" value="SAM-dependent_MTases_sf"/>
</dbReference>
<protein>
    <recommendedName>
        <fullName evidence="5">Chemotaxis protein methyltransferase</fullName>
        <ecNumber evidence="5">2.1.1.80</ecNumber>
    </recommendedName>
</protein>